<dbReference type="PROSITE" id="PS50011">
    <property type="entry name" value="PROTEIN_KINASE_DOM"/>
    <property type="match status" value="1"/>
</dbReference>
<dbReference type="GO" id="GO:0043408">
    <property type="term" value="P:regulation of MAPK cascade"/>
    <property type="evidence" value="ECO:0007669"/>
    <property type="project" value="TreeGrafter"/>
</dbReference>
<dbReference type="Pfam" id="PF00041">
    <property type="entry name" value="fn3"/>
    <property type="match status" value="1"/>
</dbReference>
<feature type="signal peptide" evidence="3">
    <location>
        <begin position="1"/>
        <end position="22"/>
    </location>
</feature>
<proteinExistence type="predicted"/>
<dbReference type="SMART" id="SM00220">
    <property type="entry name" value="S_TKc"/>
    <property type="match status" value="1"/>
</dbReference>
<feature type="domain" description="Fibronectin type-III" evidence="5">
    <location>
        <begin position="848"/>
        <end position="944"/>
    </location>
</feature>
<name>A0AAV7Z5S1_9EUKA</name>
<dbReference type="GO" id="GO:0005524">
    <property type="term" value="F:ATP binding"/>
    <property type="evidence" value="ECO:0007669"/>
    <property type="project" value="InterPro"/>
</dbReference>
<feature type="region of interest" description="Disordered" evidence="1">
    <location>
        <begin position="1208"/>
        <end position="1279"/>
    </location>
</feature>
<dbReference type="CDD" id="cd00063">
    <property type="entry name" value="FN3"/>
    <property type="match status" value="2"/>
</dbReference>
<accession>A0AAV7Z5S1</accession>
<dbReference type="Gene3D" id="2.60.40.10">
    <property type="entry name" value="Immunoglobulins"/>
    <property type="match status" value="2"/>
</dbReference>
<evidence type="ECO:0000259" key="5">
    <source>
        <dbReference type="PROSITE" id="PS50853"/>
    </source>
</evidence>
<dbReference type="Proteomes" id="UP001146793">
    <property type="component" value="Unassembled WGS sequence"/>
</dbReference>
<keyword evidence="6" id="KW-0418">Kinase</keyword>
<dbReference type="PROSITE" id="PS00108">
    <property type="entry name" value="PROTEIN_KINASE_ST"/>
    <property type="match status" value="1"/>
</dbReference>
<keyword evidence="6" id="KW-0808">Transferase</keyword>
<evidence type="ECO:0000256" key="2">
    <source>
        <dbReference type="SAM" id="Phobius"/>
    </source>
</evidence>
<dbReference type="CDD" id="cd00180">
    <property type="entry name" value="PKc"/>
    <property type="match status" value="1"/>
</dbReference>
<feature type="transmembrane region" description="Helical" evidence="2">
    <location>
        <begin position="1047"/>
        <end position="1069"/>
    </location>
</feature>
<dbReference type="Pfam" id="PF00069">
    <property type="entry name" value="Pkinase"/>
    <property type="match status" value="1"/>
</dbReference>
<dbReference type="SUPFAM" id="SSF49265">
    <property type="entry name" value="Fibronectin type III"/>
    <property type="match status" value="1"/>
</dbReference>
<dbReference type="InterPro" id="IPR050285">
    <property type="entry name" value="STE20_Ser/Thr_kinase"/>
</dbReference>
<keyword evidence="2" id="KW-0472">Membrane</keyword>
<feature type="chain" id="PRO_5043933557" evidence="3">
    <location>
        <begin position="23"/>
        <end position="1484"/>
    </location>
</feature>
<dbReference type="SMART" id="SM01411">
    <property type="entry name" value="Ephrin_rec_like"/>
    <property type="match status" value="1"/>
</dbReference>
<evidence type="ECO:0000256" key="1">
    <source>
        <dbReference type="SAM" id="MobiDB-lite"/>
    </source>
</evidence>
<dbReference type="SMART" id="SM00060">
    <property type="entry name" value="FN3"/>
    <property type="match status" value="3"/>
</dbReference>
<dbReference type="InterPro" id="IPR003961">
    <property type="entry name" value="FN3_dom"/>
</dbReference>
<feature type="compositionally biased region" description="Basic residues" evidence="1">
    <location>
        <begin position="1211"/>
        <end position="1221"/>
    </location>
</feature>
<keyword evidence="3" id="KW-0732">Signal</keyword>
<protein>
    <submittedName>
        <fullName evidence="6">Serine/threonine-protein kinase plk</fullName>
    </submittedName>
</protein>
<dbReference type="SUPFAM" id="SSF56112">
    <property type="entry name" value="Protein kinase-like (PK-like)"/>
    <property type="match status" value="1"/>
</dbReference>
<organism evidence="6 7">
    <name type="scientific">Anaeramoeba flamelloides</name>
    <dbReference type="NCBI Taxonomy" id="1746091"/>
    <lineage>
        <taxon>Eukaryota</taxon>
        <taxon>Metamonada</taxon>
        <taxon>Anaeramoebidae</taxon>
        <taxon>Anaeramoeba</taxon>
    </lineage>
</organism>
<evidence type="ECO:0000313" key="7">
    <source>
        <dbReference type="Proteomes" id="UP001146793"/>
    </source>
</evidence>
<dbReference type="PANTHER" id="PTHR48015">
    <property type="entry name" value="SERINE/THREONINE-PROTEIN KINASE TAO"/>
    <property type="match status" value="1"/>
</dbReference>
<feature type="compositionally biased region" description="Low complexity" evidence="1">
    <location>
        <begin position="1222"/>
        <end position="1260"/>
    </location>
</feature>
<dbReference type="GO" id="GO:0004674">
    <property type="term" value="F:protein serine/threonine kinase activity"/>
    <property type="evidence" value="ECO:0007669"/>
    <property type="project" value="TreeGrafter"/>
</dbReference>
<feature type="compositionally biased region" description="Basic and acidic residues" evidence="1">
    <location>
        <begin position="1268"/>
        <end position="1279"/>
    </location>
</feature>
<feature type="domain" description="Protein kinase" evidence="4">
    <location>
        <begin position="1192"/>
        <end position="1476"/>
    </location>
</feature>
<keyword evidence="2" id="KW-0812">Transmembrane</keyword>
<dbReference type="Gene3D" id="1.10.510.10">
    <property type="entry name" value="Transferase(Phosphotransferase) domain 1"/>
    <property type="match status" value="1"/>
</dbReference>
<dbReference type="InterPro" id="IPR013783">
    <property type="entry name" value="Ig-like_fold"/>
</dbReference>
<dbReference type="PROSITE" id="PS50853">
    <property type="entry name" value="FN3"/>
    <property type="match status" value="2"/>
</dbReference>
<dbReference type="Gene3D" id="2.10.50.10">
    <property type="entry name" value="Tumor Necrosis Factor Receptor, subunit A, domain 2"/>
    <property type="match status" value="1"/>
</dbReference>
<keyword evidence="2" id="KW-1133">Transmembrane helix</keyword>
<feature type="domain" description="Fibronectin type-III" evidence="5">
    <location>
        <begin position="945"/>
        <end position="1044"/>
    </location>
</feature>
<evidence type="ECO:0000313" key="6">
    <source>
        <dbReference type="EMBL" id="KAJ3435945.1"/>
    </source>
</evidence>
<dbReference type="InterPro" id="IPR011009">
    <property type="entry name" value="Kinase-like_dom_sf"/>
</dbReference>
<evidence type="ECO:0000256" key="3">
    <source>
        <dbReference type="SAM" id="SignalP"/>
    </source>
</evidence>
<dbReference type="InterPro" id="IPR036116">
    <property type="entry name" value="FN3_sf"/>
</dbReference>
<dbReference type="InterPro" id="IPR000719">
    <property type="entry name" value="Prot_kinase_dom"/>
</dbReference>
<gene>
    <name evidence="6" type="ORF">M0812_17987</name>
</gene>
<dbReference type="PANTHER" id="PTHR48015:SF16">
    <property type="entry name" value="SERINE_THREONINE-PROTEIN KINASE SULU"/>
    <property type="match status" value="1"/>
</dbReference>
<dbReference type="GO" id="GO:0000165">
    <property type="term" value="P:MAPK cascade"/>
    <property type="evidence" value="ECO:0007669"/>
    <property type="project" value="TreeGrafter"/>
</dbReference>
<comment type="caution">
    <text evidence="6">The sequence shown here is derived from an EMBL/GenBank/DDBJ whole genome shotgun (WGS) entry which is preliminary data.</text>
</comment>
<dbReference type="InterPro" id="IPR008271">
    <property type="entry name" value="Ser/Thr_kinase_AS"/>
</dbReference>
<dbReference type="GO" id="GO:0005737">
    <property type="term" value="C:cytoplasm"/>
    <property type="evidence" value="ECO:0007669"/>
    <property type="project" value="TreeGrafter"/>
</dbReference>
<sequence>MRTSFINLFLFSLTILIFPCLAKYQKESVEFIKTSYLIGHKNAFFLRSERIREDGSFLVSSKIGQEQQITSVPISATLLLNNNLSKTNQNNSQFYFQNQASDTNKIRAMPKLKSSGPNQNFPLTKDLMLVDPLTYSSYFSGSNYDRVTTFSIGSENDPFTILIAGTTNSPDFPLQNNVKIVSAPDKNDQHRDNIAFVSRIDANGNIIFSTFFGGSISQNEVHNTSRSIKPESVCRDNLGRFWIVGGTTTEDIPITENSFNKATFDVMEVGFILCLNGEGESIQYSSLFGNCEQKLTRLLSIEPLITDFYQFILIGGTTNSTEDLFRNELQKRNEDISTIYAYVGLLRIKEEETELIFGTVFGGTGYDMIESSSAYYLRKTELILWVAGTTSSSDFFDYYSQETSPRAHIINKEYFGDGTTMSFFLQIRLEILEQHQFDVELVSGSLMGYALSDRAHWIQKDPYSNYEEVNISPVAIVGDTYNFDHFLVSNDVIKPEWMKNTENKGNSLVGYLTLLNSKGIKFLKTFLIGCHNGQTSITYCFAHHTNSITVTGWTNCSSSDFPLTADIWSTLLNETTPLDQFSYKYFLMKINITKMFTDLENSDYEDYIYYSTFVDGTDNPDLSGTYAAVKTDYYGNIYASFNVYNEDYLNEKFTENAYMTETIGESSIFIRMYGAISCNPGSLISTDEKLCIFCPTGSYSNKINSTSCFQCEAGKYQSNVGSTKCFNCKGDLVSNEGQTECTSPSASVPNQLKLSLEEIRHNSIYIIWDDDDIRYDYQVSLVGTIGYEMIYLISNPIKIEIDNQKYNSYNFTGLNSSFRYYIRMRSQYENEKEFSSMSKGIIATTYGIPNRVHSQNIQCACSPHSLELEWPAVPSYTNMENKYYVYYKQSSQSDLPYQQIIVNEPKVFIDELDFVDTLEIIISAFNEAGEGFESYPRNFSTCSIIPNTVQIIKYSSSTDSIKLTWKVPYNGGETITSYQYRIKTEDEEVVNAQKNGDYVDIGLVETYTFENLNSDNKYSISINAVNANGRSDDNYNSYSTNKVATNAVAIALGSFGAFAVVLGGVLWITRNKIIRRKNKIKIKSLIQKNNKNFRKQFKNLIYCTDKTVSFDSLEVMEDSFKNGIIQDIKVGCCAYVNRNWIVREKSTQSGLLFCKLSSLNEVELHEKIWKTFNKDPSTVPVVKFFSSCVVDPQNFDNLSEKNFKKSYSAHNHNHNHNRNQKKNQNNNNQNSGVGSNSSSNSSNSSSSSSTSDTSDSIINNGSDNGIDLEIKKTDNQKNERKQRNNLLLLEWLPISLYEYNLYRKSKSKPFSEKEKAWIAFNLIHSINFLHKNNIIHRDIKPRNIMMGMDGYLRISDYSSAVQLNEGQNSISDQFVGTQKFFDPELQPLFNSKNSLGLYQYTKGHDIYALGKTLEIINWETKDFKTEKKSREKFGLKDHLLEKEIEKPILEIIQMCLKESVQRITTQKLVDFINPFIARFVLGQK</sequence>
<evidence type="ECO:0000259" key="4">
    <source>
        <dbReference type="PROSITE" id="PS50011"/>
    </source>
</evidence>
<reference evidence="6" key="1">
    <citation type="submission" date="2022-08" db="EMBL/GenBank/DDBJ databases">
        <title>Novel sulphate-reducing endosymbionts in the free-living metamonad Anaeramoeba.</title>
        <authorList>
            <person name="Jerlstrom-Hultqvist J."/>
            <person name="Cepicka I."/>
            <person name="Gallot-Lavallee L."/>
            <person name="Salas-Leiva D."/>
            <person name="Curtis B.A."/>
            <person name="Zahonova K."/>
            <person name="Pipaliya S."/>
            <person name="Dacks J."/>
            <person name="Roger A.J."/>
        </authorList>
    </citation>
    <scope>NUCLEOTIDE SEQUENCE</scope>
    <source>
        <strain evidence="6">Busselton2</strain>
    </source>
</reference>
<dbReference type="EMBL" id="JANTQA010000036">
    <property type="protein sequence ID" value="KAJ3435945.1"/>
    <property type="molecule type" value="Genomic_DNA"/>
</dbReference>